<proteinExistence type="predicted"/>
<feature type="compositionally biased region" description="Pro residues" evidence="1">
    <location>
        <begin position="173"/>
        <end position="190"/>
    </location>
</feature>
<feature type="region of interest" description="Disordered" evidence="1">
    <location>
        <begin position="171"/>
        <end position="200"/>
    </location>
</feature>
<name>A0AAW1SH61_9CHLO</name>
<evidence type="ECO:0008006" key="4">
    <source>
        <dbReference type="Google" id="ProtNLM"/>
    </source>
</evidence>
<organism evidence="2 3">
    <name type="scientific">Elliptochloris bilobata</name>
    <dbReference type="NCBI Taxonomy" id="381761"/>
    <lineage>
        <taxon>Eukaryota</taxon>
        <taxon>Viridiplantae</taxon>
        <taxon>Chlorophyta</taxon>
        <taxon>core chlorophytes</taxon>
        <taxon>Trebouxiophyceae</taxon>
        <taxon>Trebouxiophyceae incertae sedis</taxon>
        <taxon>Elliptochloris clade</taxon>
        <taxon>Elliptochloris</taxon>
    </lineage>
</organism>
<accession>A0AAW1SH61</accession>
<feature type="region of interest" description="Disordered" evidence="1">
    <location>
        <begin position="399"/>
        <end position="420"/>
    </location>
</feature>
<dbReference type="Proteomes" id="UP001445335">
    <property type="component" value="Unassembled WGS sequence"/>
</dbReference>
<protein>
    <recommendedName>
        <fullName evidence="4">HTH HARE-type domain-containing protein</fullName>
    </recommendedName>
</protein>
<sequence length="547" mass="57294">MFEVLNTAGDRGLTIEEMLKQMRSNSLKAPGGLTPVNTIQGLISQHNDIFVRTDAGKYALQGHLPESDGVRTALLRAVPEAAAIDADGNLNPGGIAARPTGPGRGGGLRRGGPGRGAGKRRKSEQFGAPAKRLKHKRRLAGEDSDDGEWRVPAAHAQLPVRAASGGVMQLFVPAPPPRAGPSPTPPPPRPAASGPLPAAAAAEAAAREARIFADFEDGEGDEEDDGEGFGAGFASRLTARQAAAAAAIACESSAPPGFEPCVRTTDAKPDGWTEYTADCPMHGEKRFDRLTKVAVFLREHCRCRRDWGRLGPQAGEGDAEHLARLRPLFSFSRRASLPDDAAEWLPGPLGVLADVAADFEREAEWDAAPAQALPRGCADSACAPAPGAQRACYSGYVATESDSDGSETADDAAADVKRARDGAAPRVRGLLARRASGSGVGVGAIPADIEMAAADSPARQHRAVLAAARVCLDGDGRAWADFAAWLVGQPAPSLRRVFDTFCACVRNHQEIKEVVLAMLKRHPPPLPAVARGPGAHRMISRAPAHSA</sequence>
<feature type="compositionally biased region" description="Gly residues" evidence="1">
    <location>
        <begin position="102"/>
        <end position="116"/>
    </location>
</feature>
<feature type="compositionally biased region" description="Low complexity" evidence="1">
    <location>
        <begin position="191"/>
        <end position="200"/>
    </location>
</feature>
<keyword evidence="3" id="KW-1185">Reference proteome</keyword>
<feature type="compositionally biased region" description="Acidic residues" evidence="1">
    <location>
        <begin position="401"/>
        <end position="413"/>
    </location>
</feature>
<dbReference type="EMBL" id="JALJOU010000002">
    <property type="protein sequence ID" value="KAK9845810.1"/>
    <property type="molecule type" value="Genomic_DNA"/>
</dbReference>
<feature type="region of interest" description="Disordered" evidence="1">
    <location>
        <begin position="88"/>
        <end position="148"/>
    </location>
</feature>
<dbReference type="AlphaFoldDB" id="A0AAW1SH61"/>
<evidence type="ECO:0000313" key="2">
    <source>
        <dbReference type="EMBL" id="KAK9845810.1"/>
    </source>
</evidence>
<comment type="caution">
    <text evidence="2">The sequence shown here is derived from an EMBL/GenBank/DDBJ whole genome shotgun (WGS) entry which is preliminary data.</text>
</comment>
<gene>
    <name evidence="2" type="ORF">WJX81_002983</name>
</gene>
<evidence type="ECO:0000313" key="3">
    <source>
        <dbReference type="Proteomes" id="UP001445335"/>
    </source>
</evidence>
<evidence type="ECO:0000256" key="1">
    <source>
        <dbReference type="SAM" id="MobiDB-lite"/>
    </source>
</evidence>
<reference evidence="2 3" key="1">
    <citation type="journal article" date="2024" name="Nat. Commun.">
        <title>Phylogenomics reveals the evolutionary origins of lichenization in chlorophyte algae.</title>
        <authorList>
            <person name="Puginier C."/>
            <person name="Libourel C."/>
            <person name="Otte J."/>
            <person name="Skaloud P."/>
            <person name="Haon M."/>
            <person name="Grisel S."/>
            <person name="Petersen M."/>
            <person name="Berrin J.G."/>
            <person name="Delaux P.M."/>
            <person name="Dal Grande F."/>
            <person name="Keller J."/>
        </authorList>
    </citation>
    <scope>NUCLEOTIDE SEQUENCE [LARGE SCALE GENOMIC DNA]</scope>
    <source>
        <strain evidence="2 3">SAG 245.80</strain>
    </source>
</reference>
<feature type="compositionally biased region" description="Low complexity" evidence="1">
    <location>
        <begin position="92"/>
        <end position="101"/>
    </location>
</feature>